<protein>
    <recommendedName>
        <fullName evidence="2">NADH:ubiquinone oxidoreductase intermediate-associated protein 30 domain-containing protein</fullName>
    </recommendedName>
</protein>
<dbReference type="AlphaFoldDB" id="A0A271J582"/>
<keyword evidence="4" id="KW-1185">Reference proteome</keyword>
<accession>A0A271J582</accession>
<evidence type="ECO:0000259" key="2">
    <source>
        <dbReference type="Pfam" id="PF08547"/>
    </source>
</evidence>
<dbReference type="PANTHER" id="PTHR13194">
    <property type="entry name" value="COMPLEX I INTERMEDIATE-ASSOCIATED PROTEIN 30"/>
    <property type="match status" value="1"/>
</dbReference>
<dbReference type="Proteomes" id="UP000216339">
    <property type="component" value="Unassembled WGS sequence"/>
</dbReference>
<feature type="domain" description="NADH:ubiquinone oxidoreductase intermediate-associated protein 30" evidence="2">
    <location>
        <begin position="4"/>
        <end position="153"/>
    </location>
</feature>
<dbReference type="InterPro" id="IPR008979">
    <property type="entry name" value="Galactose-bd-like_sf"/>
</dbReference>
<dbReference type="InterPro" id="IPR039131">
    <property type="entry name" value="NDUFAF1"/>
</dbReference>
<gene>
    <name evidence="3" type="ORF">BSZ37_06870</name>
</gene>
<reference evidence="3 4" key="1">
    <citation type="submission" date="2016-11" db="EMBL/GenBank/DDBJ databases">
        <title>Study of marine rhodopsin-containing bacteria.</title>
        <authorList>
            <person name="Yoshizawa S."/>
            <person name="Kumagai Y."/>
            <person name="Kogure K."/>
        </authorList>
    </citation>
    <scope>NUCLEOTIDE SEQUENCE [LARGE SCALE GENOMIC DNA]</scope>
    <source>
        <strain evidence="3 4">SAORIC-28</strain>
    </source>
</reference>
<sequence>MTLFDFDTDDGATWRIENDGVMGGDSQGFAEVGDGTLVFTGEVVTEGGGFTSVRAQRDLDLSAYDGVELRVRGGGRTFELDVDDGTRSRGREVNRVGTFPTTEDWQTVRIPFDGLETTAHGETVSVDPLDRSAVRSVGIYIADGIDGPFRLEVDWIRAYAE</sequence>
<dbReference type="SUPFAM" id="SSF49785">
    <property type="entry name" value="Galactose-binding domain-like"/>
    <property type="match status" value="1"/>
</dbReference>
<comment type="similarity">
    <text evidence="1">Belongs to the CIA30 family.</text>
</comment>
<dbReference type="InterPro" id="IPR013857">
    <property type="entry name" value="NADH-UbQ_OxRdtase-assoc_prot30"/>
</dbReference>
<evidence type="ECO:0000313" key="4">
    <source>
        <dbReference type="Proteomes" id="UP000216339"/>
    </source>
</evidence>
<dbReference type="PANTHER" id="PTHR13194:SF19">
    <property type="entry name" value="NAD(P)-BINDING ROSSMANN-FOLD SUPERFAMILY PROTEIN"/>
    <property type="match status" value="1"/>
</dbReference>
<evidence type="ECO:0000256" key="1">
    <source>
        <dbReference type="ARBA" id="ARBA00007884"/>
    </source>
</evidence>
<organism evidence="3 4">
    <name type="scientific">Rubrivirga marina</name>
    <dbReference type="NCBI Taxonomy" id="1196024"/>
    <lineage>
        <taxon>Bacteria</taxon>
        <taxon>Pseudomonadati</taxon>
        <taxon>Rhodothermota</taxon>
        <taxon>Rhodothermia</taxon>
        <taxon>Rhodothermales</taxon>
        <taxon>Rubricoccaceae</taxon>
        <taxon>Rubrivirga</taxon>
    </lineage>
</organism>
<dbReference type="GO" id="GO:0010257">
    <property type="term" value="P:NADH dehydrogenase complex assembly"/>
    <property type="evidence" value="ECO:0007669"/>
    <property type="project" value="TreeGrafter"/>
</dbReference>
<dbReference type="Pfam" id="PF08547">
    <property type="entry name" value="CIA30"/>
    <property type="match status" value="1"/>
</dbReference>
<comment type="caution">
    <text evidence="3">The sequence shown here is derived from an EMBL/GenBank/DDBJ whole genome shotgun (WGS) entry which is preliminary data.</text>
</comment>
<name>A0A271J582_9BACT</name>
<dbReference type="GO" id="GO:0051082">
    <property type="term" value="F:unfolded protein binding"/>
    <property type="evidence" value="ECO:0007669"/>
    <property type="project" value="TreeGrafter"/>
</dbReference>
<dbReference type="EMBL" id="MQWD01000001">
    <property type="protein sequence ID" value="PAP78681.1"/>
    <property type="molecule type" value="Genomic_DNA"/>
</dbReference>
<proteinExistence type="inferred from homology"/>
<dbReference type="Gene3D" id="2.60.120.430">
    <property type="entry name" value="Galactose-binding lectin"/>
    <property type="match status" value="1"/>
</dbReference>
<evidence type="ECO:0000313" key="3">
    <source>
        <dbReference type="EMBL" id="PAP78681.1"/>
    </source>
</evidence>